<dbReference type="Pfam" id="PF13380">
    <property type="entry name" value="CoA_binding_2"/>
    <property type="match status" value="1"/>
</dbReference>
<evidence type="ECO:0000313" key="3">
    <source>
        <dbReference type="Proteomes" id="UP000309872"/>
    </source>
</evidence>
<dbReference type="InterPro" id="IPR036291">
    <property type="entry name" value="NAD(P)-bd_dom_sf"/>
</dbReference>
<protein>
    <submittedName>
        <fullName evidence="2">CoA-binding protein</fullName>
    </submittedName>
</protein>
<dbReference type="EMBL" id="SUKA01000001">
    <property type="protein sequence ID" value="TJY68292.1"/>
    <property type="molecule type" value="Genomic_DNA"/>
</dbReference>
<dbReference type="SUPFAM" id="SSF51735">
    <property type="entry name" value="NAD(P)-binding Rossmann-fold domains"/>
    <property type="match status" value="1"/>
</dbReference>
<keyword evidence="3" id="KW-1185">Reference proteome</keyword>
<name>A0A4U0HCD8_9SPHI</name>
<sequence length="119" mass="13190">MKKTLILGATTNTTRYSYLVANKLVRKGHPIVNVGRKVGEVAGVVIEPAETIHTDIDTITMYVGPRNQAPYYDYILQTNPKRVIFNPGSENPDLQQKLKDAGIEIIEGCTLVMLNTGQF</sequence>
<evidence type="ECO:0000259" key="1">
    <source>
        <dbReference type="Pfam" id="PF13380"/>
    </source>
</evidence>
<organism evidence="2 3">
    <name type="scientific">Sphingobacterium alkalisoli</name>
    <dbReference type="NCBI Taxonomy" id="1874115"/>
    <lineage>
        <taxon>Bacteria</taxon>
        <taxon>Pseudomonadati</taxon>
        <taxon>Bacteroidota</taxon>
        <taxon>Sphingobacteriia</taxon>
        <taxon>Sphingobacteriales</taxon>
        <taxon>Sphingobacteriaceae</taxon>
        <taxon>Sphingobacterium</taxon>
    </lineage>
</organism>
<dbReference type="OrthoDB" id="708726at2"/>
<gene>
    <name evidence="2" type="ORF">FAZ19_03285</name>
</gene>
<dbReference type="Gene3D" id="3.40.50.720">
    <property type="entry name" value="NAD(P)-binding Rossmann-like Domain"/>
    <property type="match status" value="1"/>
</dbReference>
<feature type="domain" description="CoA-binding" evidence="1">
    <location>
        <begin position="2"/>
        <end position="114"/>
    </location>
</feature>
<comment type="caution">
    <text evidence="2">The sequence shown here is derived from an EMBL/GenBank/DDBJ whole genome shotgun (WGS) entry which is preliminary data.</text>
</comment>
<proteinExistence type="predicted"/>
<dbReference type="AlphaFoldDB" id="A0A4U0HCD8"/>
<dbReference type="RefSeq" id="WP_136819161.1">
    <property type="nucleotide sequence ID" value="NZ_BMJX01000001.1"/>
</dbReference>
<evidence type="ECO:0000313" key="2">
    <source>
        <dbReference type="EMBL" id="TJY68292.1"/>
    </source>
</evidence>
<dbReference type="Proteomes" id="UP000309872">
    <property type="component" value="Unassembled WGS sequence"/>
</dbReference>
<reference evidence="2 3" key="1">
    <citation type="submission" date="2019-04" db="EMBL/GenBank/DDBJ databases">
        <title>Sphingobacterium olei sp. nov., isolated from oil-contaminated soil.</title>
        <authorList>
            <person name="Liu B."/>
        </authorList>
    </citation>
    <scope>NUCLEOTIDE SEQUENCE [LARGE SCALE GENOMIC DNA]</scope>
    <source>
        <strain evidence="2 3">Y3L14</strain>
    </source>
</reference>
<accession>A0A4U0HCD8</accession>
<dbReference type="InterPro" id="IPR003781">
    <property type="entry name" value="CoA-bd"/>
</dbReference>